<dbReference type="InterPro" id="IPR036047">
    <property type="entry name" value="F-box-like_dom_sf"/>
</dbReference>
<dbReference type="OrthoDB" id="10257471at2759"/>
<protein>
    <submittedName>
        <fullName evidence="2">377_t:CDS:1</fullName>
    </submittedName>
</protein>
<dbReference type="GO" id="GO:0019005">
    <property type="term" value="C:SCF ubiquitin ligase complex"/>
    <property type="evidence" value="ECO:0007669"/>
    <property type="project" value="TreeGrafter"/>
</dbReference>
<accession>A0A9N8YXF1</accession>
<dbReference type="AlphaFoldDB" id="A0A9N8YXF1"/>
<reference evidence="2" key="1">
    <citation type="submission" date="2021-06" db="EMBL/GenBank/DDBJ databases">
        <authorList>
            <person name="Kallberg Y."/>
            <person name="Tangrot J."/>
            <person name="Rosling A."/>
        </authorList>
    </citation>
    <scope>NUCLEOTIDE SEQUENCE</scope>
    <source>
        <strain evidence="2">MT106</strain>
    </source>
</reference>
<dbReference type="Pfam" id="PF25372">
    <property type="entry name" value="DUF7885"/>
    <property type="match status" value="1"/>
</dbReference>
<dbReference type="InterPro" id="IPR006553">
    <property type="entry name" value="Leu-rich_rpt_Cys-con_subtyp"/>
</dbReference>
<keyword evidence="3" id="KW-1185">Reference proteome</keyword>
<dbReference type="GO" id="GO:0031146">
    <property type="term" value="P:SCF-dependent proteasomal ubiquitin-dependent protein catabolic process"/>
    <property type="evidence" value="ECO:0007669"/>
    <property type="project" value="TreeGrafter"/>
</dbReference>
<proteinExistence type="predicted"/>
<organism evidence="2 3">
    <name type="scientific">Ambispora gerdemannii</name>
    <dbReference type="NCBI Taxonomy" id="144530"/>
    <lineage>
        <taxon>Eukaryota</taxon>
        <taxon>Fungi</taxon>
        <taxon>Fungi incertae sedis</taxon>
        <taxon>Mucoromycota</taxon>
        <taxon>Glomeromycotina</taxon>
        <taxon>Glomeromycetes</taxon>
        <taxon>Archaeosporales</taxon>
        <taxon>Ambisporaceae</taxon>
        <taxon>Ambispora</taxon>
    </lineage>
</organism>
<sequence length="342" mass="39262">MYKKNDKSILIDDVLFKILELVDPNTLLDCLLVNRNMYQLAIQILWRAPRFRVFQTVKQFCKALEFRPHNAKFVRELNFNIESIYNPTNNNLFISIVKNCHNLVKLYVSFASLITDEAIITVSRQCPDLKTIELCECDKLTDISIKALANGCNRLLELDLERCNNLTPRAIDYLAQRQHLEVLNLNLCGWVNDDVAYSMSEFYSLRVLKLSNCTNVTSKFFTTLTPYTPHLKELHITRSSEMKDEGVISITKNCPELEVFVLCGCNISDLSMYCIAENLKNLKKLDVTGCSNITDKGLELALCLNLTSLRTNNFDLNADALNLLRSQFPKFWGDAFHDVITY</sequence>
<dbReference type="Gene3D" id="3.80.10.10">
    <property type="entry name" value="Ribonuclease Inhibitor"/>
    <property type="match status" value="2"/>
</dbReference>
<evidence type="ECO:0000259" key="1">
    <source>
        <dbReference type="Pfam" id="PF25372"/>
    </source>
</evidence>
<dbReference type="SUPFAM" id="SSF52047">
    <property type="entry name" value="RNI-like"/>
    <property type="match status" value="1"/>
</dbReference>
<evidence type="ECO:0000313" key="2">
    <source>
        <dbReference type="EMBL" id="CAG8462056.1"/>
    </source>
</evidence>
<name>A0A9N8YXF1_9GLOM</name>
<evidence type="ECO:0000313" key="3">
    <source>
        <dbReference type="Proteomes" id="UP000789831"/>
    </source>
</evidence>
<dbReference type="InterPro" id="IPR001611">
    <property type="entry name" value="Leu-rich_rpt"/>
</dbReference>
<dbReference type="SMART" id="SM00367">
    <property type="entry name" value="LRR_CC"/>
    <property type="match status" value="7"/>
</dbReference>
<dbReference type="PANTHER" id="PTHR13318">
    <property type="entry name" value="PARTNER OF PAIRED, ISOFORM B-RELATED"/>
    <property type="match status" value="1"/>
</dbReference>
<dbReference type="SUPFAM" id="SSF81383">
    <property type="entry name" value="F-box domain"/>
    <property type="match status" value="1"/>
</dbReference>
<dbReference type="Pfam" id="PF13516">
    <property type="entry name" value="LRR_6"/>
    <property type="match status" value="1"/>
</dbReference>
<dbReference type="InterPro" id="IPR032675">
    <property type="entry name" value="LRR_dom_sf"/>
</dbReference>
<feature type="domain" description="F-box/LRR-repeat protein 15-like leucin rich repeat" evidence="1">
    <location>
        <begin position="94"/>
        <end position="213"/>
    </location>
</feature>
<comment type="caution">
    <text evidence="2">The sequence shown here is derived from an EMBL/GenBank/DDBJ whole genome shotgun (WGS) entry which is preliminary data.</text>
</comment>
<dbReference type="Proteomes" id="UP000789831">
    <property type="component" value="Unassembled WGS sequence"/>
</dbReference>
<gene>
    <name evidence="2" type="ORF">AGERDE_LOCUS2306</name>
</gene>
<dbReference type="InterPro" id="IPR057207">
    <property type="entry name" value="FBXL15_LRR"/>
</dbReference>
<dbReference type="EMBL" id="CAJVPL010000188">
    <property type="protein sequence ID" value="CAG8462056.1"/>
    <property type="molecule type" value="Genomic_DNA"/>
</dbReference>